<proteinExistence type="predicted"/>
<feature type="compositionally biased region" description="Basic and acidic residues" evidence="1">
    <location>
        <begin position="234"/>
        <end position="250"/>
    </location>
</feature>
<evidence type="ECO:0000256" key="1">
    <source>
        <dbReference type="SAM" id="MobiDB-lite"/>
    </source>
</evidence>
<dbReference type="AlphaFoldDB" id="A0A445MJ43"/>
<dbReference type="Proteomes" id="UP000290560">
    <property type="component" value="Unassembled WGS sequence"/>
</dbReference>
<protein>
    <submittedName>
        <fullName evidence="2">Uncharacterized protein</fullName>
    </submittedName>
</protein>
<reference evidence="2" key="1">
    <citation type="journal article" date="2018" name="Data Brief">
        <title>Genome sequence data from 17 accessions of Ensete ventricosum, a staple food crop for millions in Ethiopia.</title>
        <authorList>
            <person name="Yemataw Z."/>
            <person name="Muzemil S."/>
            <person name="Ambachew D."/>
            <person name="Tripathi L."/>
            <person name="Tesfaye K."/>
            <person name="Chala A."/>
            <person name="Farbos A."/>
            <person name="O'Neill P."/>
            <person name="Moore K."/>
            <person name="Grant M."/>
            <person name="Studholme D.J."/>
        </authorList>
    </citation>
    <scope>NUCLEOTIDE SEQUENCE [LARGE SCALE GENOMIC DNA]</scope>
    <source>
        <tissue evidence="2">Leaf</tissue>
    </source>
</reference>
<evidence type="ECO:0000313" key="2">
    <source>
        <dbReference type="EMBL" id="RZR74233.1"/>
    </source>
</evidence>
<dbReference type="EMBL" id="KV876164">
    <property type="protein sequence ID" value="RZR74233.1"/>
    <property type="molecule type" value="Genomic_DNA"/>
</dbReference>
<gene>
    <name evidence="2" type="ORF">BHM03_00034140</name>
</gene>
<accession>A0A445MJ43</accession>
<organism evidence="2">
    <name type="scientific">Ensete ventricosum</name>
    <name type="common">Abyssinian banana</name>
    <name type="synonym">Musa ensete</name>
    <dbReference type="NCBI Taxonomy" id="4639"/>
    <lineage>
        <taxon>Eukaryota</taxon>
        <taxon>Viridiplantae</taxon>
        <taxon>Streptophyta</taxon>
        <taxon>Embryophyta</taxon>
        <taxon>Tracheophyta</taxon>
        <taxon>Spermatophyta</taxon>
        <taxon>Magnoliopsida</taxon>
        <taxon>Liliopsida</taxon>
        <taxon>Zingiberales</taxon>
        <taxon>Musaceae</taxon>
        <taxon>Ensete</taxon>
    </lineage>
</organism>
<name>A0A445MJ43_ENSVE</name>
<sequence length="279" mass="31348">MRSIGEKEKKLMRTNCFDGPHRIYCEGPTDDWATAETGIDCPQVHPPVAVHPDMFPSPVVLLRPVDRSHFPIHPPVPLRLGLLHHLHVKRHHSVAYEESVKSISVFIPSPCFGTEPNRRGAAVRPCSFLGCGRSRMPRKRRRPSLLHADAEYNLEMSSACLARTTSPLEPPSLSPTCWHVNCLSTPFVAIDQMLIHSLVVHASPIWSSFVMFLAFVHFDPVSFSRYPLLRERIQPESNHRGSTRPPERDSLTPLSAAPTSIDPSLLSQTLARKRCINLE</sequence>
<feature type="region of interest" description="Disordered" evidence="1">
    <location>
        <begin position="234"/>
        <end position="260"/>
    </location>
</feature>